<dbReference type="OrthoDB" id="9085865at2"/>
<gene>
    <name evidence="2" type="ORF">KV121_002626</name>
</gene>
<dbReference type="RefSeq" id="WP_044713748.1">
    <property type="nucleotide sequence ID" value="NZ_BHWY01000006.1"/>
</dbReference>
<dbReference type="CDD" id="cd06583">
    <property type="entry name" value="PGRP"/>
    <property type="match status" value="1"/>
</dbReference>
<name>A0A9P3TLM3_CITFR</name>
<dbReference type="InterPro" id="IPR015510">
    <property type="entry name" value="PGRP"/>
</dbReference>
<organism evidence="2 3">
    <name type="scientific">Citrobacter freundii</name>
    <dbReference type="NCBI Taxonomy" id="546"/>
    <lineage>
        <taxon>Bacteria</taxon>
        <taxon>Pseudomonadati</taxon>
        <taxon>Pseudomonadota</taxon>
        <taxon>Gammaproteobacteria</taxon>
        <taxon>Enterobacterales</taxon>
        <taxon>Enterobacteriaceae</taxon>
        <taxon>Citrobacter</taxon>
        <taxon>Citrobacter freundii complex</taxon>
    </lineage>
</organism>
<reference evidence="2" key="1">
    <citation type="journal article" date="2018" name="Genome Biol.">
        <title>SKESA: strategic k-mer extension for scrupulous assemblies.</title>
        <authorList>
            <person name="Souvorov A."/>
            <person name="Agarwala R."/>
            <person name="Lipman D.J."/>
        </authorList>
    </citation>
    <scope>NUCLEOTIDE SEQUENCE</scope>
    <source>
        <strain evidence="2">91871</strain>
    </source>
</reference>
<protein>
    <submittedName>
        <fullName evidence="2">N-acetylmuramoyl-L-alanine amidase</fullName>
    </submittedName>
</protein>
<dbReference type="PANTHER" id="PTHR11022:SF75">
    <property type="entry name" value="PEPTIDOGLYCAN-RECOGNITION PROTEIN SB1-RELATED"/>
    <property type="match status" value="1"/>
</dbReference>
<dbReference type="EMBL" id="DAESCB010000007">
    <property type="protein sequence ID" value="HBH7042546.1"/>
    <property type="molecule type" value="Genomic_DNA"/>
</dbReference>
<proteinExistence type="predicted"/>
<dbReference type="AlphaFoldDB" id="A0A9P3TLM3"/>
<reference evidence="2" key="2">
    <citation type="submission" date="2021-07" db="EMBL/GenBank/DDBJ databases">
        <authorList>
            <consortium name="NCBI Pathogen Detection Project"/>
        </authorList>
    </citation>
    <scope>NUCLEOTIDE SEQUENCE</scope>
    <source>
        <strain evidence="2">91871</strain>
    </source>
</reference>
<dbReference type="InterPro" id="IPR002502">
    <property type="entry name" value="Amidase_domain"/>
</dbReference>
<evidence type="ECO:0000313" key="3">
    <source>
        <dbReference type="Proteomes" id="UP000885148"/>
    </source>
</evidence>
<dbReference type="GO" id="GO:0009253">
    <property type="term" value="P:peptidoglycan catabolic process"/>
    <property type="evidence" value="ECO:0007669"/>
    <property type="project" value="InterPro"/>
</dbReference>
<dbReference type="Gene3D" id="3.40.80.10">
    <property type="entry name" value="Peptidoglycan recognition protein-like"/>
    <property type="match status" value="1"/>
</dbReference>
<sequence>MNNEYYKVTEELIHKGLDAISESIVEENEKKTRVREAIFSDLREAGITIRTRSDWNAKKAPGTDGKDWDYSAIVIHHAGNSYSCDTDGVVKMRQAEETDIKSFKHLSYHYAIDCTGVIYEALDIREKGAHLKGENTGKIGVVFLSDFSVSGEASQHGPSRWGSLSEFAGQVKDDWDSSVDIPTDNQKKTIDALVKTLIKSFPIKQLGGHREFASLNALGRACPGTYGLQIAANLRKKYKLESPQKQ</sequence>
<dbReference type="InterPro" id="IPR036505">
    <property type="entry name" value="Amidase/PGRP_sf"/>
</dbReference>
<dbReference type="PANTHER" id="PTHR11022">
    <property type="entry name" value="PEPTIDOGLYCAN RECOGNITION PROTEIN"/>
    <property type="match status" value="1"/>
</dbReference>
<dbReference type="Proteomes" id="UP000885148">
    <property type="component" value="Unassembled WGS sequence"/>
</dbReference>
<accession>A0A9P3TLM3</accession>
<evidence type="ECO:0000313" key="2">
    <source>
        <dbReference type="EMBL" id="HBH7042546.1"/>
    </source>
</evidence>
<feature type="domain" description="N-acetylmuramoyl-L-alanine amidase" evidence="1">
    <location>
        <begin position="71"/>
        <end position="224"/>
    </location>
</feature>
<dbReference type="GO" id="GO:0008745">
    <property type="term" value="F:N-acetylmuramoyl-L-alanine amidase activity"/>
    <property type="evidence" value="ECO:0007669"/>
    <property type="project" value="InterPro"/>
</dbReference>
<evidence type="ECO:0000259" key="1">
    <source>
        <dbReference type="Pfam" id="PF01510"/>
    </source>
</evidence>
<dbReference type="SUPFAM" id="SSF55846">
    <property type="entry name" value="N-acetylmuramoyl-L-alanine amidase-like"/>
    <property type="match status" value="1"/>
</dbReference>
<comment type="caution">
    <text evidence="2">The sequence shown here is derived from an EMBL/GenBank/DDBJ whole genome shotgun (WGS) entry which is preliminary data.</text>
</comment>
<dbReference type="Pfam" id="PF01510">
    <property type="entry name" value="Amidase_2"/>
    <property type="match status" value="1"/>
</dbReference>